<keyword evidence="3 6" id="KW-0812">Transmembrane</keyword>
<feature type="domain" description="Major facilitator superfamily (MFS) profile" evidence="7">
    <location>
        <begin position="10"/>
        <end position="384"/>
    </location>
</feature>
<evidence type="ECO:0000313" key="8">
    <source>
        <dbReference type="EMBL" id="TDK52158.1"/>
    </source>
</evidence>
<evidence type="ECO:0000256" key="2">
    <source>
        <dbReference type="ARBA" id="ARBA00022475"/>
    </source>
</evidence>
<feature type="transmembrane region" description="Helical" evidence="6">
    <location>
        <begin position="164"/>
        <end position="186"/>
    </location>
</feature>
<evidence type="ECO:0000256" key="4">
    <source>
        <dbReference type="ARBA" id="ARBA00022989"/>
    </source>
</evidence>
<sequence>MTDPDPARHVVPILSVANFVIGLGAFVIIGILNPMAEAFGLTPAQAGNLMVVYAGVYAVASPLLVSATGQIGRRRVLAGAMALFALAALISALAPNAPVLFAARVLAAASAGMVTPVAAAVAAGLSPPGKQGAALSLVFLGFSLSQVIGVPLGSFLAYTFGWRVAFFLVVALALPCAGLIWLRVPAGLRFAPVGLGDLTRVLGDARLMLAVAFTAVFLAGSYVIFTYIAPLLEATMGFGRDGITATLTLSGLGAVAGSLMGGALTDRIGAQRTLALLCLAQMAIMPVFSALPLPVWGALALAAIWSLFGWSFMPAQQVRLIARAPQNANVLLALNAGAVYLGAAGGSALGGVVIATSGLQALGIGGGFCALAALGVLLLSGGLRRPLSP</sequence>
<dbReference type="Gene3D" id="1.20.1250.20">
    <property type="entry name" value="MFS general substrate transporter like domains"/>
    <property type="match status" value="1"/>
</dbReference>
<evidence type="ECO:0000259" key="7">
    <source>
        <dbReference type="PROSITE" id="PS50850"/>
    </source>
</evidence>
<dbReference type="InterPro" id="IPR011701">
    <property type="entry name" value="MFS"/>
</dbReference>
<name>A0A4R5VGX3_9RHOB</name>
<proteinExistence type="predicted"/>
<feature type="transmembrane region" description="Helical" evidence="6">
    <location>
        <begin position="137"/>
        <end position="158"/>
    </location>
</feature>
<organism evidence="8 9">
    <name type="scientific">Antarcticimicrobium luteum</name>
    <dbReference type="NCBI Taxonomy" id="2547397"/>
    <lineage>
        <taxon>Bacteria</taxon>
        <taxon>Pseudomonadati</taxon>
        <taxon>Pseudomonadota</taxon>
        <taxon>Alphaproteobacteria</taxon>
        <taxon>Rhodobacterales</taxon>
        <taxon>Paracoccaceae</taxon>
        <taxon>Antarcticimicrobium</taxon>
    </lineage>
</organism>
<reference evidence="8 9" key="1">
    <citation type="submission" date="2019-03" db="EMBL/GenBank/DDBJ databases">
        <title>Ruegeria lutea sp. nov., a novel strain, isolated from marine sediment, the Masan Bay, South Korea.</title>
        <authorList>
            <person name="Kim J."/>
            <person name="Kim D.-Y."/>
            <person name="Lee S.-S."/>
        </authorList>
    </citation>
    <scope>NUCLEOTIDE SEQUENCE [LARGE SCALE GENOMIC DNA]</scope>
    <source>
        <strain evidence="8 9">318-1</strain>
    </source>
</reference>
<protein>
    <submittedName>
        <fullName evidence="8">MFS transporter</fullName>
    </submittedName>
</protein>
<dbReference type="EMBL" id="SMUV01000039">
    <property type="protein sequence ID" value="TDK52158.1"/>
    <property type="molecule type" value="Genomic_DNA"/>
</dbReference>
<feature type="transmembrane region" description="Helical" evidence="6">
    <location>
        <begin position="332"/>
        <end position="355"/>
    </location>
</feature>
<feature type="transmembrane region" description="Helical" evidence="6">
    <location>
        <begin position="242"/>
        <end position="261"/>
    </location>
</feature>
<evidence type="ECO:0000313" key="9">
    <source>
        <dbReference type="Proteomes" id="UP000295301"/>
    </source>
</evidence>
<feature type="transmembrane region" description="Helical" evidence="6">
    <location>
        <begin position="295"/>
        <end position="312"/>
    </location>
</feature>
<feature type="transmembrane region" description="Helical" evidence="6">
    <location>
        <begin position="44"/>
        <end position="64"/>
    </location>
</feature>
<keyword evidence="2" id="KW-1003">Cell membrane</keyword>
<evidence type="ECO:0000256" key="3">
    <source>
        <dbReference type="ARBA" id="ARBA00022692"/>
    </source>
</evidence>
<feature type="transmembrane region" description="Helical" evidence="6">
    <location>
        <begin position="207"/>
        <end position="230"/>
    </location>
</feature>
<dbReference type="SUPFAM" id="SSF103473">
    <property type="entry name" value="MFS general substrate transporter"/>
    <property type="match status" value="1"/>
</dbReference>
<dbReference type="GO" id="GO:0005886">
    <property type="term" value="C:plasma membrane"/>
    <property type="evidence" value="ECO:0007669"/>
    <property type="project" value="UniProtKB-SubCell"/>
</dbReference>
<evidence type="ECO:0000256" key="1">
    <source>
        <dbReference type="ARBA" id="ARBA00004651"/>
    </source>
</evidence>
<dbReference type="PROSITE" id="PS50850">
    <property type="entry name" value="MFS"/>
    <property type="match status" value="1"/>
</dbReference>
<dbReference type="RefSeq" id="WP_133358064.1">
    <property type="nucleotide sequence ID" value="NZ_SMUV01000039.1"/>
</dbReference>
<evidence type="ECO:0000256" key="6">
    <source>
        <dbReference type="SAM" id="Phobius"/>
    </source>
</evidence>
<dbReference type="CDD" id="cd17324">
    <property type="entry name" value="MFS_NepI_like"/>
    <property type="match status" value="1"/>
</dbReference>
<feature type="transmembrane region" description="Helical" evidence="6">
    <location>
        <begin position="76"/>
        <end position="95"/>
    </location>
</feature>
<accession>A0A4R5VGX3</accession>
<dbReference type="GO" id="GO:0022857">
    <property type="term" value="F:transmembrane transporter activity"/>
    <property type="evidence" value="ECO:0007669"/>
    <property type="project" value="InterPro"/>
</dbReference>
<keyword evidence="5 6" id="KW-0472">Membrane</keyword>
<dbReference type="PANTHER" id="PTHR43124:SF10">
    <property type="entry name" value="PURINE EFFLUX PUMP PBUE"/>
    <property type="match status" value="1"/>
</dbReference>
<dbReference type="OrthoDB" id="9788453at2"/>
<keyword evidence="4 6" id="KW-1133">Transmembrane helix</keyword>
<dbReference type="InterPro" id="IPR036259">
    <property type="entry name" value="MFS_trans_sf"/>
</dbReference>
<dbReference type="Proteomes" id="UP000295301">
    <property type="component" value="Unassembled WGS sequence"/>
</dbReference>
<feature type="transmembrane region" description="Helical" evidence="6">
    <location>
        <begin position="12"/>
        <end position="32"/>
    </location>
</feature>
<dbReference type="Pfam" id="PF07690">
    <property type="entry name" value="MFS_1"/>
    <property type="match status" value="1"/>
</dbReference>
<feature type="transmembrane region" description="Helical" evidence="6">
    <location>
        <begin position="361"/>
        <end position="383"/>
    </location>
</feature>
<dbReference type="InterPro" id="IPR020846">
    <property type="entry name" value="MFS_dom"/>
</dbReference>
<feature type="transmembrane region" description="Helical" evidence="6">
    <location>
        <begin position="101"/>
        <end position="125"/>
    </location>
</feature>
<evidence type="ECO:0000256" key="5">
    <source>
        <dbReference type="ARBA" id="ARBA00023136"/>
    </source>
</evidence>
<keyword evidence="9" id="KW-1185">Reference proteome</keyword>
<dbReference type="InterPro" id="IPR050189">
    <property type="entry name" value="MFS_Efflux_Transporters"/>
</dbReference>
<comment type="caution">
    <text evidence="8">The sequence shown here is derived from an EMBL/GenBank/DDBJ whole genome shotgun (WGS) entry which is preliminary data.</text>
</comment>
<dbReference type="PANTHER" id="PTHR43124">
    <property type="entry name" value="PURINE EFFLUX PUMP PBUE"/>
    <property type="match status" value="1"/>
</dbReference>
<comment type="subcellular location">
    <subcellularLocation>
        <location evidence="1">Cell membrane</location>
        <topology evidence="1">Multi-pass membrane protein</topology>
    </subcellularLocation>
</comment>
<gene>
    <name evidence="8" type="ORF">E1832_01980</name>
</gene>
<dbReference type="AlphaFoldDB" id="A0A4R5VGX3"/>